<reference evidence="1" key="1">
    <citation type="submission" date="2014-11" db="EMBL/GenBank/DDBJ databases">
        <authorList>
            <person name="Amaro Gonzalez C."/>
        </authorList>
    </citation>
    <scope>NUCLEOTIDE SEQUENCE</scope>
</reference>
<accession>A0A0E9V3Y5</accession>
<dbReference type="EMBL" id="GBXM01035758">
    <property type="protein sequence ID" value="JAH72819.1"/>
    <property type="molecule type" value="Transcribed_RNA"/>
</dbReference>
<reference evidence="1" key="2">
    <citation type="journal article" date="2015" name="Fish Shellfish Immunol.">
        <title>Early steps in the European eel (Anguilla anguilla)-Vibrio vulnificus interaction in the gills: Role of the RtxA13 toxin.</title>
        <authorList>
            <person name="Callol A."/>
            <person name="Pajuelo D."/>
            <person name="Ebbesson L."/>
            <person name="Teles M."/>
            <person name="MacKenzie S."/>
            <person name="Amaro C."/>
        </authorList>
    </citation>
    <scope>NUCLEOTIDE SEQUENCE</scope>
</reference>
<proteinExistence type="predicted"/>
<dbReference type="AlphaFoldDB" id="A0A0E9V3Y5"/>
<sequence length="66" mass="7482">MVDFRCSKREKKKTSKCNKKLPFQKKKQAACFSLPQSTGVGDNFSHFLLVHFPHHFSLPALCSSPS</sequence>
<protein>
    <submittedName>
        <fullName evidence="1">Uncharacterized protein</fullName>
    </submittedName>
</protein>
<organism evidence="1">
    <name type="scientific">Anguilla anguilla</name>
    <name type="common">European freshwater eel</name>
    <name type="synonym">Muraena anguilla</name>
    <dbReference type="NCBI Taxonomy" id="7936"/>
    <lineage>
        <taxon>Eukaryota</taxon>
        <taxon>Metazoa</taxon>
        <taxon>Chordata</taxon>
        <taxon>Craniata</taxon>
        <taxon>Vertebrata</taxon>
        <taxon>Euteleostomi</taxon>
        <taxon>Actinopterygii</taxon>
        <taxon>Neopterygii</taxon>
        <taxon>Teleostei</taxon>
        <taxon>Anguilliformes</taxon>
        <taxon>Anguillidae</taxon>
        <taxon>Anguilla</taxon>
    </lineage>
</organism>
<evidence type="ECO:0000313" key="1">
    <source>
        <dbReference type="EMBL" id="JAH72819.1"/>
    </source>
</evidence>
<name>A0A0E9V3Y5_ANGAN</name>